<dbReference type="Proteomes" id="UP000076489">
    <property type="component" value="Unassembled WGS sequence"/>
</dbReference>
<evidence type="ECO:0000313" key="3">
    <source>
        <dbReference type="Proteomes" id="UP000076489"/>
    </source>
</evidence>
<dbReference type="EMBL" id="LUKJ01000002">
    <property type="protein sequence ID" value="KZN20601.1"/>
    <property type="molecule type" value="Genomic_DNA"/>
</dbReference>
<feature type="region of interest" description="Disordered" evidence="1">
    <location>
        <begin position="132"/>
        <end position="187"/>
    </location>
</feature>
<comment type="caution">
    <text evidence="2">The sequence shown here is derived from an EMBL/GenBank/DDBJ whole genome shotgun (WGS) entry which is preliminary data.</text>
</comment>
<reference evidence="2 3" key="2">
    <citation type="journal article" date="2018" name="Nature">
        <title>Mutant phenotypes for thousands of bacterial genes of unknown function.</title>
        <authorList>
            <person name="Price M.N."/>
            <person name="Wetmore K.M."/>
            <person name="Waters R.J."/>
            <person name="Callaghan M."/>
            <person name="Ray J."/>
            <person name="Liu H."/>
            <person name="Kuehl J.V."/>
            <person name="Melnyk R.A."/>
            <person name="Lamson J.S."/>
            <person name="Suh Y."/>
            <person name="Carlson H.K."/>
            <person name="Esquivel Z."/>
            <person name="Sadeeshkumar H."/>
            <person name="Chakraborty R."/>
            <person name="Zane G.M."/>
            <person name="Rubin B.E."/>
            <person name="Wall J.D."/>
            <person name="Visel A."/>
            <person name="Bristow J."/>
            <person name="Blow M.J."/>
            <person name="Arkin A.P."/>
            <person name="Deutschbauer A.M."/>
        </authorList>
    </citation>
    <scope>NUCLEOTIDE SEQUENCE [LARGE SCALE GENOMIC DNA]</scope>
    <source>
        <strain evidence="2 3">FW300-N1B4</strain>
    </source>
</reference>
<feature type="compositionally biased region" description="Acidic residues" evidence="1">
    <location>
        <begin position="171"/>
        <end position="181"/>
    </location>
</feature>
<dbReference type="OrthoDB" id="7032267at2"/>
<dbReference type="RefSeq" id="WP_081235198.1">
    <property type="nucleotide sequence ID" value="NZ_LUKJ01000002.1"/>
</dbReference>
<reference evidence="3" key="1">
    <citation type="submission" date="2016-03" db="EMBL/GenBank/DDBJ databases">
        <authorList>
            <person name="Ray J."/>
            <person name="Price M."/>
            <person name="Deutschbauer A."/>
        </authorList>
    </citation>
    <scope>NUCLEOTIDE SEQUENCE [LARGE SCALE GENOMIC DNA]</scope>
    <source>
        <strain evidence="3">FW300-N1B4</strain>
    </source>
</reference>
<evidence type="ECO:0000256" key="1">
    <source>
        <dbReference type="SAM" id="MobiDB-lite"/>
    </source>
</evidence>
<sequence length="187" mass="20116">MTGTAGILRGIVRGGLTPGPHDALIEMRGQQSHRIANHLILNIGEACVERWPLTVADYNQPLGTAELKVPVKFTVRNDMYPRLYQRYKSLAPAVRTTVFLNMLNRYAELARIDPGAISAALRDLAQGQPVAQVAESAASNDAQRAEPASSKPSAPAVEVVASDVRLSEPENLADPDPDPLNDIDSGL</sequence>
<evidence type="ECO:0000313" key="2">
    <source>
        <dbReference type="EMBL" id="KZN20601.1"/>
    </source>
</evidence>
<accession>A0A166QNR7</accession>
<protein>
    <submittedName>
        <fullName evidence="2">Uncharacterized protein</fullName>
    </submittedName>
</protein>
<feature type="compositionally biased region" description="Low complexity" evidence="1">
    <location>
        <begin position="145"/>
        <end position="162"/>
    </location>
</feature>
<dbReference type="AlphaFoldDB" id="A0A166QNR7"/>
<organism evidence="2 3">
    <name type="scientific">Pseudomonas fluorescens</name>
    <dbReference type="NCBI Taxonomy" id="294"/>
    <lineage>
        <taxon>Bacteria</taxon>
        <taxon>Pseudomonadati</taxon>
        <taxon>Pseudomonadota</taxon>
        <taxon>Gammaproteobacteria</taxon>
        <taxon>Pseudomonadales</taxon>
        <taxon>Pseudomonadaceae</taxon>
        <taxon>Pseudomonas</taxon>
    </lineage>
</organism>
<proteinExistence type="predicted"/>
<gene>
    <name evidence="2" type="ORF">A1D17_03415</name>
</gene>
<name>A0A166QNR7_PSEFL</name>